<feature type="domain" description="HTH arsR-type" evidence="2">
    <location>
        <begin position="1"/>
        <end position="94"/>
    </location>
</feature>
<reference evidence="3 4" key="1">
    <citation type="journal article" date="2023" name="Genome Announc.">
        <title>Pan-Genome Analyses of the Genus Cohnella and Proposal of the Novel Species Cohnella silvisoli sp. nov., Isolated from Forest Soil.</title>
        <authorList>
            <person name="Wang C."/>
            <person name="Mao L."/>
            <person name="Bao G."/>
            <person name="Zhu H."/>
        </authorList>
    </citation>
    <scope>NUCLEOTIDE SEQUENCE [LARGE SCALE GENOMIC DNA]</scope>
    <source>
        <strain evidence="3 4">NL03-T5-1</strain>
    </source>
</reference>
<dbReference type="InterPro" id="IPR036388">
    <property type="entry name" value="WH-like_DNA-bd_sf"/>
</dbReference>
<dbReference type="Pfam" id="PF01022">
    <property type="entry name" value="HTH_5"/>
    <property type="match status" value="1"/>
</dbReference>
<evidence type="ECO:0000313" key="3">
    <source>
        <dbReference type="EMBL" id="MEQ4484949.1"/>
    </source>
</evidence>
<accession>A0ABV1KXV8</accession>
<evidence type="ECO:0000259" key="2">
    <source>
        <dbReference type="PROSITE" id="PS50987"/>
    </source>
</evidence>
<dbReference type="PROSITE" id="PS50987">
    <property type="entry name" value="HTH_ARSR_2"/>
    <property type="match status" value="1"/>
</dbReference>
<protein>
    <submittedName>
        <fullName evidence="3">Metalloregulator ArsR/SmtB family transcription factor</fullName>
    </submittedName>
</protein>
<dbReference type="InterPro" id="IPR036390">
    <property type="entry name" value="WH_DNA-bd_sf"/>
</dbReference>
<evidence type="ECO:0000256" key="1">
    <source>
        <dbReference type="ARBA" id="ARBA00023125"/>
    </source>
</evidence>
<sequence length="112" mass="13332">MVKYNDEILNDVFHVISDPTRREIIRRLAIGEMTVMNLAEPFEMSLPAISKHLKVLENAGLVSMRREGRYRYYHLLPETMDIAHEWLTDLRKFWTDQLVSLEHFLDKQSNED</sequence>
<dbReference type="InterPro" id="IPR001845">
    <property type="entry name" value="HTH_ArsR_DNA-bd_dom"/>
</dbReference>
<dbReference type="SMART" id="SM00418">
    <property type="entry name" value="HTH_ARSR"/>
    <property type="match status" value="1"/>
</dbReference>
<keyword evidence="4" id="KW-1185">Reference proteome</keyword>
<dbReference type="NCBIfam" id="NF033788">
    <property type="entry name" value="HTH_metalloreg"/>
    <property type="match status" value="1"/>
</dbReference>
<dbReference type="RefSeq" id="WP_232184971.1">
    <property type="nucleotide sequence ID" value="NZ_JAIOAP010000003.1"/>
</dbReference>
<proteinExistence type="predicted"/>
<dbReference type="Proteomes" id="UP001493487">
    <property type="component" value="Unassembled WGS sequence"/>
</dbReference>
<name>A0ABV1KXV8_9BACL</name>
<gene>
    <name evidence="3" type="ORF">QJS35_21405</name>
</gene>
<comment type="caution">
    <text evidence="3">The sequence shown here is derived from an EMBL/GenBank/DDBJ whole genome shotgun (WGS) entry which is preliminary data.</text>
</comment>
<dbReference type="PANTHER" id="PTHR38600:SF2">
    <property type="entry name" value="SLL0088 PROTEIN"/>
    <property type="match status" value="1"/>
</dbReference>
<dbReference type="InterPro" id="IPR011991">
    <property type="entry name" value="ArsR-like_HTH"/>
</dbReference>
<dbReference type="PRINTS" id="PR00778">
    <property type="entry name" value="HTHARSR"/>
</dbReference>
<keyword evidence="1" id="KW-0238">DNA-binding</keyword>
<dbReference type="PANTHER" id="PTHR38600">
    <property type="entry name" value="TRANSCRIPTIONAL REGULATORY PROTEIN"/>
    <property type="match status" value="1"/>
</dbReference>
<dbReference type="SUPFAM" id="SSF46785">
    <property type="entry name" value="Winged helix' DNA-binding domain"/>
    <property type="match status" value="1"/>
</dbReference>
<organism evidence="3 4">
    <name type="scientific">Cohnella silvisoli</name>
    <dbReference type="NCBI Taxonomy" id="2873699"/>
    <lineage>
        <taxon>Bacteria</taxon>
        <taxon>Bacillati</taxon>
        <taxon>Bacillota</taxon>
        <taxon>Bacilli</taxon>
        <taxon>Bacillales</taxon>
        <taxon>Paenibacillaceae</taxon>
        <taxon>Cohnella</taxon>
    </lineage>
</organism>
<dbReference type="EMBL" id="JASKHM010000013">
    <property type="protein sequence ID" value="MEQ4484949.1"/>
    <property type="molecule type" value="Genomic_DNA"/>
</dbReference>
<dbReference type="CDD" id="cd00090">
    <property type="entry name" value="HTH_ARSR"/>
    <property type="match status" value="1"/>
</dbReference>
<evidence type="ECO:0000313" key="4">
    <source>
        <dbReference type="Proteomes" id="UP001493487"/>
    </source>
</evidence>
<dbReference type="Gene3D" id="1.10.10.10">
    <property type="entry name" value="Winged helix-like DNA-binding domain superfamily/Winged helix DNA-binding domain"/>
    <property type="match status" value="1"/>
</dbReference>